<reference evidence="3 4" key="1">
    <citation type="journal article" date="2018" name="Antonie Van Leeuwenhoek">
        <title>Larkinella terrae sp. nov., isolated from soil on Jeju Island, South Korea.</title>
        <authorList>
            <person name="Ten L.N."/>
            <person name="Jeon J."/>
            <person name="Park S.J."/>
            <person name="Park S."/>
            <person name="Lee S.Y."/>
            <person name="Kim M.K."/>
            <person name="Jung H.Y."/>
        </authorList>
    </citation>
    <scope>NUCLEOTIDE SEQUENCE [LARGE SCALE GENOMIC DNA]</scope>
    <source>
        <strain evidence="3 4">KCTC 52001</strain>
    </source>
</reference>
<evidence type="ECO:0000313" key="3">
    <source>
        <dbReference type="EMBL" id="MRS61977.1"/>
    </source>
</evidence>
<dbReference type="EMBL" id="WJXZ01000006">
    <property type="protein sequence ID" value="MRS61977.1"/>
    <property type="molecule type" value="Genomic_DNA"/>
</dbReference>
<sequence length="140" mass="15523">MSLQSSSSRPSTPLAGIIRQARVGVFQAEAAKLAVQLSLTEKEMATLLAMNLRTFQRRQASDKLDSVASERLALLKNLTNHGLDVFEDQQKFNRWLRQPLRVLTSEDDPGSEATPLATLDTATGYRLVDAILTRLEHGVF</sequence>
<dbReference type="InterPro" id="IPR046847">
    <property type="entry name" value="Xre-like_HTH"/>
</dbReference>
<feature type="domain" description="Antitoxin Xre-like helix-turn-helix" evidence="2">
    <location>
        <begin position="32"/>
        <end position="75"/>
    </location>
</feature>
<name>A0A7K0EJI1_9BACT</name>
<keyword evidence="4" id="KW-1185">Reference proteome</keyword>
<dbReference type="GO" id="GO:0003677">
    <property type="term" value="F:DNA binding"/>
    <property type="evidence" value="ECO:0007669"/>
    <property type="project" value="InterPro"/>
</dbReference>
<evidence type="ECO:0000313" key="4">
    <source>
        <dbReference type="Proteomes" id="UP000441754"/>
    </source>
</evidence>
<proteinExistence type="predicted"/>
<organism evidence="3 4">
    <name type="scientific">Larkinella terrae</name>
    <dbReference type="NCBI Taxonomy" id="2025311"/>
    <lineage>
        <taxon>Bacteria</taxon>
        <taxon>Pseudomonadati</taxon>
        <taxon>Bacteroidota</taxon>
        <taxon>Cytophagia</taxon>
        <taxon>Cytophagales</taxon>
        <taxon>Spirosomataceae</taxon>
        <taxon>Larkinella</taxon>
    </lineage>
</organism>
<protein>
    <submittedName>
        <fullName evidence="3">DUF2384 domain-containing protein</fullName>
    </submittedName>
</protein>
<evidence type="ECO:0000259" key="2">
    <source>
        <dbReference type="Pfam" id="PF20432"/>
    </source>
</evidence>
<dbReference type="InterPro" id="IPR024467">
    <property type="entry name" value="Xre/MbcA/ParS-like_toxin-bd"/>
</dbReference>
<comment type="caution">
    <text evidence="3">The sequence shown here is derived from an EMBL/GenBank/DDBJ whole genome shotgun (WGS) entry which is preliminary data.</text>
</comment>
<gene>
    <name evidence="3" type="ORF">GJJ30_11820</name>
</gene>
<dbReference type="Proteomes" id="UP000441754">
    <property type="component" value="Unassembled WGS sequence"/>
</dbReference>
<dbReference type="RefSeq" id="WP_154175362.1">
    <property type="nucleotide sequence ID" value="NZ_WJXZ01000006.1"/>
</dbReference>
<evidence type="ECO:0000259" key="1">
    <source>
        <dbReference type="Pfam" id="PF09722"/>
    </source>
</evidence>
<dbReference type="Pfam" id="PF20432">
    <property type="entry name" value="Xre-like-HTH"/>
    <property type="match status" value="1"/>
</dbReference>
<dbReference type="AlphaFoldDB" id="A0A7K0EJI1"/>
<feature type="domain" description="Antitoxin Xre/MbcA/ParS-like toxin-binding" evidence="1">
    <location>
        <begin position="83"/>
        <end position="138"/>
    </location>
</feature>
<dbReference type="OrthoDB" id="958438at2"/>
<dbReference type="Pfam" id="PF09722">
    <property type="entry name" value="Xre_MbcA_ParS_C"/>
    <property type="match status" value="1"/>
</dbReference>
<accession>A0A7K0EJI1</accession>